<dbReference type="GO" id="GO:0016740">
    <property type="term" value="F:transferase activity"/>
    <property type="evidence" value="ECO:0007669"/>
    <property type="project" value="UniProtKB-KW"/>
</dbReference>
<sequence length="229" mass="25862">MNKILFLDATNTWILIGCYSRDEEGKITVLSKYEELHNRESSTVLITEIRNCLQKANWEKPDLIVTALGPGSFTGIRISVATARNLAQIWNIPAIGFDSLEIYTAHYYLEIETAISVSIEAKQSKIYFGLRDQRGYCGTLDIPPDLIAEKLPEDRLGSYITGLKFTDSPELYPGQNMKETLPSPMAILLEKANELTKALSNQADYSYELLVPNYLRGTYADDKPKVYYT</sequence>
<protein>
    <submittedName>
        <fullName evidence="2">tRNA (Adenosine(37)-N6)-threonylcarbamoyltransferase complex dimerization subunit type 1 TsaB</fullName>
    </submittedName>
</protein>
<dbReference type="Gene3D" id="3.30.420.40">
    <property type="match status" value="1"/>
</dbReference>
<dbReference type="Proteomes" id="UP000297453">
    <property type="component" value="Unassembled WGS sequence"/>
</dbReference>
<dbReference type="AlphaFoldDB" id="A0A4R9G6A9"/>
<keyword evidence="3" id="KW-1185">Reference proteome</keyword>
<dbReference type="NCBIfam" id="TIGR03725">
    <property type="entry name" value="T6A_YeaZ"/>
    <property type="match status" value="1"/>
</dbReference>
<name>A0A4R9G6A9_9LEPT</name>
<feature type="domain" description="Gcp-like" evidence="1">
    <location>
        <begin position="37"/>
        <end position="129"/>
    </location>
</feature>
<evidence type="ECO:0000313" key="2">
    <source>
        <dbReference type="EMBL" id="TGK07138.1"/>
    </source>
</evidence>
<dbReference type="Pfam" id="PF00814">
    <property type="entry name" value="TsaD"/>
    <property type="match status" value="1"/>
</dbReference>
<comment type="caution">
    <text evidence="2">The sequence shown here is derived from an EMBL/GenBank/DDBJ whole genome shotgun (WGS) entry which is preliminary data.</text>
</comment>
<keyword evidence="2" id="KW-0808">Transferase</keyword>
<reference evidence="2" key="1">
    <citation type="journal article" date="2019" name="PLoS Negl. Trop. Dis.">
        <title>Revisiting the worldwide diversity of Leptospira species in the environment.</title>
        <authorList>
            <person name="Vincent A.T."/>
            <person name="Schiettekatte O."/>
            <person name="Bourhy P."/>
            <person name="Veyrier F.J."/>
            <person name="Picardeau M."/>
        </authorList>
    </citation>
    <scope>NUCLEOTIDE SEQUENCE [LARGE SCALE GENOMIC DNA]</scope>
    <source>
        <strain evidence="2">SSS9</strain>
    </source>
</reference>
<accession>A0A4R9G6A9</accession>
<dbReference type="GO" id="GO:0002949">
    <property type="term" value="P:tRNA threonylcarbamoyladenosine modification"/>
    <property type="evidence" value="ECO:0007669"/>
    <property type="project" value="InterPro"/>
</dbReference>
<organism evidence="2 3">
    <name type="scientific">Leptospira semungkisensis</name>
    <dbReference type="NCBI Taxonomy" id="2484985"/>
    <lineage>
        <taxon>Bacteria</taxon>
        <taxon>Pseudomonadati</taxon>
        <taxon>Spirochaetota</taxon>
        <taxon>Spirochaetia</taxon>
        <taxon>Leptospirales</taxon>
        <taxon>Leptospiraceae</taxon>
        <taxon>Leptospira</taxon>
    </lineage>
</organism>
<dbReference type="InterPro" id="IPR000905">
    <property type="entry name" value="Gcp-like_dom"/>
</dbReference>
<evidence type="ECO:0000259" key="1">
    <source>
        <dbReference type="Pfam" id="PF00814"/>
    </source>
</evidence>
<dbReference type="RefSeq" id="WP_135584690.1">
    <property type="nucleotide sequence ID" value="NZ_RQEP01000005.1"/>
</dbReference>
<dbReference type="EMBL" id="RQEP01000005">
    <property type="protein sequence ID" value="TGK07138.1"/>
    <property type="molecule type" value="Genomic_DNA"/>
</dbReference>
<dbReference type="InterPro" id="IPR043129">
    <property type="entry name" value="ATPase_NBD"/>
</dbReference>
<proteinExistence type="predicted"/>
<dbReference type="InterPro" id="IPR022496">
    <property type="entry name" value="T6A_TsaB"/>
</dbReference>
<dbReference type="OrthoDB" id="9784166at2"/>
<evidence type="ECO:0000313" key="3">
    <source>
        <dbReference type="Proteomes" id="UP000297453"/>
    </source>
</evidence>
<gene>
    <name evidence="2" type="primary">tsaB</name>
    <name evidence="2" type="ORF">EHO59_03240</name>
</gene>
<dbReference type="SUPFAM" id="SSF53067">
    <property type="entry name" value="Actin-like ATPase domain"/>
    <property type="match status" value="1"/>
</dbReference>